<proteinExistence type="predicted"/>
<evidence type="ECO:0000313" key="1">
    <source>
        <dbReference type="EMBL" id="MBX37136.1"/>
    </source>
</evidence>
<sequence length="23" mass="2652">MEQQACLYSAQDRTHYMSSLTTS</sequence>
<accession>A0A2P2N3Z0</accession>
<organism evidence="1">
    <name type="scientific">Rhizophora mucronata</name>
    <name type="common">Asiatic mangrove</name>
    <dbReference type="NCBI Taxonomy" id="61149"/>
    <lineage>
        <taxon>Eukaryota</taxon>
        <taxon>Viridiplantae</taxon>
        <taxon>Streptophyta</taxon>
        <taxon>Embryophyta</taxon>
        <taxon>Tracheophyta</taxon>
        <taxon>Spermatophyta</taxon>
        <taxon>Magnoliopsida</taxon>
        <taxon>eudicotyledons</taxon>
        <taxon>Gunneridae</taxon>
        <taxon>Pentapetalae</taxon>
        <taxon>rosids</taxon>
        <taxon>fabids</taxon>
        <taxon>Malpighiales</taxon>
        <taxon>Rhizophoraceae</taxon>
        <taxon>Rhizophora</taxon>
    </lineage>
</organism>
<name>A0A2P2N3Z0_RHIMU</name>
<dbReference type="AlphaFoldDB" id="A0A2P2N3Z0"/>
<protein>
    <submittedName>
        <fullName evidence="1">Uncharacterized protein</fullName>
    </submittedName>
</protein>
<dbReference type="EMBL" id="GGEC01056652">
    <property type="protein sequence ID" value="MBX37136.1"/>
    <property type="molecule type" value="Transcribed_RNA"/>
</dbReference>
<reference evidence="1" key="1">
    <citation type="submission" date="2018-02" db="EMBL/GenBank/DDBJ databases">
        <title>Rhizophora mucronata_Transcriptome.</title>
        <authorList>
            <person name="Meera S.P."/>
            <person name="Sreeshan A."/>
            <person name="Augustine A."/>
        </authorList>
    </citation>
    <scope>NUCLEOTIDE SEQUENCE</scope>
    <source>
        <tissue evidence="1">Leaf</tissue>
    </source>
</reference>